<dbReference type="RefSeq" id="WP_255226332.1">
    <property type="nucleotide sequence ID" value="NZ_JAJEKE010000002.1"/>
</dbReference>
<evidence type="ECO:0000313" key="2">
    <source>
        <dbReference type="EMBL" id="MCQ1528816.1"/>
    </source>
</evidence>
<accession>A0ABT1NEP2</accession>
<dbReference type="Pfam" id="PF02498">
    <property type="entry name" value="Bro-N"/>
    <property type="match status" value="1"/>
</dbReference>
<feature type="domain" description="Bro-N" evidence="1">
    <location>
        <begin position="11"/>
        <end position="111"/>
    </location>
</feature>
<dbReference type="Proteomes" id="UP001651880">
    <property type="component" value="Unassembled WGS sequence"/>
</dbReference>
<dbReference type="SMART" id="SM01040">
    <property type="entry name" value="Bro-N"/>
    <property type="match status" value="1"/>
</dbReference>
<dbReference type="EMBL" id="JAJEKE010000002">
    <property type="protein sequence ID" value="MCQ1528816.1"/>
    <property type="molecule type" value="Genomic_DNA"/>
</dbReference>
<sequence length="282" mass="33046">MSNIKLFESKKVRSQWNEGEQRWYFSIIDVVEILSEADNARRYWSDLKRKLKKEGFDELYEKIVQLRMEAKDGKLRETDAADATTLLRIIQSIPSPKAEPFKRWLAQVGNERLEEIENPELATQRIRETYKMKGYSDDWIEKRMRGIAVRDELTDEWKKRGVKEQKEYSILTAEISRSTFGMTPTEYKKFKELNRPTENLRDHMTDLELIFTMLGEASTTEIARNRDAQGFIENLTAAYEGGTVAGNARKELESKTGQKVVTKKNYKKLTEGEKRKQLKDKQ</sequence>
<name>A0ABT1NEP2_9FIRM</name>
<organism evidence="2 3">
    <name type="scientific">Lutispora saccharofermentans</name>
    <dbReference type="NCBI Taxonomy" id="3024236"/>
    <lineage>
        <taxon>Bacteria</taxon>
        <taxon>Bacillati</taxon>
        <taxon>Bacillota</taxon>
        <taxon>Clostridia</taxon>
        <taxon>Lutisporales</taxon>
        <taxon>Lutisporaceae</taxon>
        <taxon>Lutispora</taxon>
    </lineage>
</organism>
<proteinExistence type="predicted"/>
<protein>
    <submittedName>
        <fullName evidence="2">Bro-N domain-containing protein</fullName>
    </submittedName>
</protein>
<dbReference type="InterPro" id="IPR003497">
    <property type="entry name" value="BRO_N_domain"/>
</dbReference>
<comment type="caution">
    <text evidence="2">The sequence shown here is derived from an EMBL/GenBank/DDBJ whole genome shotgun (WGS) entry which is preliminary data.</text>
</comment>
<evidence type="ECO:0000259" key="1">
    <source>
        <dbReference type="SMART" id="SM01040"/>
    </source>
</evidence>
<reference evidence="2 3" key="1">
    <citation type="submission" date="2021-10" db="EMBL/GenBank/DDBJ databases">
        <title>Lutispora strain m25 sp. nov., a thermophilic, non-spore-forming bacterium isolated from a lab-scale methanogenic bioreactor digesting anaerobic sludge.</title>
        <authorList>
            <person name="El Houari A."/>
            <person name="Mcdonald J."/>
        </authorList>
    </citation>
    <scope>NUCLEOTIDE SEQUENCE [LARGE SCALE GENOMIC DNA]</scope>
    <source>
        <strain evidence="3">m25</strain>
    </source>
</reference>
<evidence type="ECO:0000313" key="3">
    <source>
        <dbReference type="Proteomes" id="UP001651880"/>
    </source>
</evidence>
<gene>
    <name evidence="2" type="ORF">LJD61_04550</name>
</gene>
<keyword evidence="3" id="KW-1185">Reference proteome</keyword>